<feature type="region of interest" description="Disordered" evidence="1">
    <location>
        <begin position="29"/>
        <end position="54"/>
    </location>
</feature>
<name>A0A0B7NVQ7_9FUNG</name>
<sequence length="408" mass="47248">MKENKNLGVIEHHCDKLFQPWLPKKFTPAASPNTAQDINQDNDNGSDKEEANPIDDPKLRYLRINICLSYALSVCRDYRNRKSWLINALRSIMPKKSDRFHIFDWSDVRHVRNVVVAFAVSRSRHNEHSLTATKTTNSHLNSIRINCEALYYLYNLDHNLYKVDGTEVFTTTGHGLESDEDKMTNLNSFFNTRYLNKLLNKRLKPLEAERRDAAYHSRQFEKLSKRRDAGLYRKLKEARALYNHLYVDNSTFPDPKSNMKLQGIDPGVVTMATGSTYSQRALFELVNRYQLLSTGQNPPHKKEDGLSVQLKASTINHACGRFPHLQFEKRIRLEAMSLITFVGNWHGITTFMNEHFGGLQNIYTRSSLLRALMPFMWSMNIVQPLPAVYALKERKASATTTLWYIQED</sequence>
<organism evidence="2 3">
    <name type="scientific">Parasitella parasitica</name>
    <dbReference type="NCBI Taxonomy" id="35722"/>
    <lineage>
        <taxon>Eukaryota</taxon>
        <taxon>Fungi</taxon>
        <taxon>Fungi incertae sedis</taxon>
        <taxon>Mucoromycota</taxon>
        <taxon>Mucoromycotina</taxon>
        <taxon>Mucoromycetes</taxon>
        <taxon>Mucorales</taxon>
        <taxon>Mucorineae</taxon>
        <taxon>Mucoraceae</taxon>
        <taxon>Parasitella</taxon>
    </lineage>
</organism>
<feature type="compositionally biased region" description="Basic and acidic residues" evidence="1">
    <location>
        <begin position="45"/>
        <end position="54"/>
    </location>
</feature>
<evidence type="ECO:0000256" key="1">
    <source>
        <dbReference type="SAM" id="MobiDB-lite"/>
    </source>
</evidence>
<evidence type="ECO:0000313" key="2">
    <source>
        <dbReference type="EMBL" id="CEP19645.1"/>
    </source>
</evidence>
<dbReference type="Proteomes" id="UP000054107">
    <property type="component" value="Unassembled WGS sequence"/>
</dbReference>
<reference evidence="2 3" key="1">
    <citation type="submission" date="2014-09" db="EMBL/GenBank/DDBJ databases">
        <authorList>
            <person name="Ellenberger Sabrina"/>
        </authorList>
    </citation>
    <scope>NUCLEOTIDE SEQUENCE [LARGE SCALE GENOMIC DNA]</scope>
    <source>
        <strain evidence="2 3">CBS 412.66</strain>
    </source>
</reference>
<feature type="compositionally biased region" description="Polar residues" evidence="1">
    <location>
        <begin position="30"/>
        <end position="43"/>
    </location>
</feature>
<keyword evidence="3" id="KW-1185">Reference proteome</keyword>
<accession>A0A0B7NVQ7</accession>
<dbReference type="EMBL" id="LN734065">
    <property type="protein sequence ID" value="CEP19645.1"/>
    <property type="molecule type" value="Genomic_DNA"/>
</dbReference>
<protein>
    <submittedName>
        <fullName evidence="2">Uncharacterized protein</fullName>
    </submittedName>
</protein>
<evidence type="ECO:0000313" key="3">
    <source>
        <dbReference type="Proteomes" id="UP000054107"/>
    </source>
</evidence>
<gene>
    <name evidence="2" type="primary">PARPA_13961.1 scaffold 47516</name>
</gene>
<dbReference type="AlphaFoldDB" id="A0A0B7NVQ7"/>
<proteinExistence type="predicted"/>